<feature type="domain" description="DUF7731" evidence="2">
    <location>
        <begin position="30"/>
        <end position="123"/>
    </location>
</feature>
<keyword evidence="1" id="KW-0732">Signal</keyword>
<dbReference type="EMBL" id="JBBWWQ010000020">
    <property type="protein sequence ID" value="KAK8916953.1"/>
    <property type="molecule type" value="Genomic_DNA"/>
</dbReference>
<dbReference type="Pfam" id="PF24865">
    <property type="entry name" value="DUF7731"/>
    <property type="match status" value="1"/>
</dbReference>
<proteinExistence type="predicted"/>
<accession>A0AAP0AWH0</accession>
<protein>
    <recommendedName>
        <fullName evidence="2">DUF7731 domain-containing protein</fullName>
    </recommendedName>
</protein>
<evidence type="ECO:0000256" key="1">
    <source>
        <dbReference type="SAM" id="SignalP"/>
    </source>
</evidence>
<sequence length="152" mass="16833">MASSPLPRTLLILVVISISTGCTSEPDAVDILTKARACFDDPYVYISCQNSYRLRELGSIDIPADAVDEYCGGPCLKETKLVLMCLHNTFDNFRFYNGRTLRDVGYALDRGCSLGMDRGDFSSIGLNGGDCYHDYGKKTALSIYLYLFLVLI</sequence>
<evidence type="ECO:0000313" key="3">
    <source>
        <dbReference type="EMBL" id="KAK8916953.1"/>
    </source>
</evidence>
<gene>
    <name evidence="3" type="ORF">KSP39_PZI023243</name>
</gene>
<feature type="chain" id="PRO_5042873628" description="DUF7731 domain-containing protein" evidence="1">
    <location>
        <begin position="25"/>
        <end position="152"/>
    </location>
</feature>
<organism evidence="3 4">
    <name type="scientific">Platanthera zijinensis</name>
    <dbReference type="NCBI Taxonomy" id="2320716"/>
    <lineage>
        <taxon>Eukaryota</taxon>
        <taxon>Viridiplantae</taxon>
        <taxon>Streptophyta</taxon>
        <taxon>Embryophyta</taxon>
        <taxon>Tracheophyta</taxon>
        <taxon>Spermatophyta</taxon>
        <taxon>Magnoliopsida</taxon>
        <taxon>Liliopsida</taxon>
        <taxon>Asparagales</taxon>
        <taxon>Orchidaceae</taxon>
        <taxon>Orchidoideae</taxon>
        <taxon>Orchideae</taxon>
        <taxon>Orchidinae</taxon>
        <taxon>Platanthera</taxon>
    </lineage>
</organism>
<dbReference type="PANTHER" id="PTHR34366">
    <property type="entry name" value="OS07G0289901 PROTEIN-RELATED"/>
    <property type="match status" value="1"/>
</dbReference>
<evidence type="ECO:0000313" key="4">
    <source>
        <dbReference type="Proteomes" id="UP001418222"/>
    </source>
</evidence>
<dbReference type="Proteomes" id="UP001418222">
    <property type="component" value="Unassembled WGS sequence"/>
</dbReference>
<reference evidence="3 4" key="1">
    <citation type="journal article" date="2022" name="Nat. Plants">
        <title>Genomes of leafy and leafless Platanthera orchids illuminate the evolution of mycoheterotrophy.</title>
        <authorList>
            <person name="Li M.H."/>
            <person name="Liu K.W."/>
            <person name="Li Z."/>
            <person name="Lu H.C."/>
            <person name="Ye Q.L."/>
            <person name="Zhang D."/>
            <person name="Wang J.Y."/>
            <person name="Li Y.F."/>
            <person name="Zhong Z.M."/>
            <person name="Liu X."/>
            <person name="Yu X."/>
            <person name="Liu D.K."/>
            <person name="Tu X.D."/>
            <person name="Liu B."/>
            <person name="Hao Y."/>
            <person name="Liao X.Y."/>
            <person name="Jiang Y.T."/>
            <person name="Sun W.H."/>
            <person name="Chen J."/>
            <person name="Chen Y.Q."/>
            <person name="Ai Y."/>
            <person name="Zhai J.W."/>
            <person name="Wu S.S."/>
            <person name="Zhou Z."/>
            <person name="Hsiao Y.Y."/>
            <person name="Wu W.L."/>
            <person name="Chen Y.Y."/>
            <person name="Lin Y.F."/>
            <person name="Hsu J.L."/>
            <person name="Li C.Y."/>
            <person name="Wang Z.W."/>
            <person name="Zhao X."/>
            <person name="Zhong W.Y."/>
            <person name="Ma X.K."/>
            <person name="Ma L."/>
            <person name="Huang J."/>
            <person name="Chen G.Z."/>
            <person name="Huang M.Z."/>
            <person name="Huang L."/>
            <person name="Peng D.H."/>
            <person name="Luo Y.B."/>
            <person name="Zou S.Q."/>
            <person name="Chen S.P."/>
            <person name="Lan S."/>
            <person name="Tsai W.C."/>
            <person name="Van de Peer Y."/>
            <person name="Liu Z.J."/>
        </authorList>
    </citation>
    <scope>NUCLEOTIDE SEQUENCE [LARGE SCALE GENOMIC DNA]</scope>
    <source>
        <strain evidence="3">Lor287</strain>
    </source>
</reference>
<comment type="caution">
    <text evidence="3">The sequence shown here is derived from an EMBL/GenBank/DDBJ whole genome shotgun (WGS) entry which is preliminary data.</text>
</comment>
<dbReference type="PANTHER" id="PTHR34366:SF2">
    <property type="entry name" value="OS07G0289901 PROTEIN"/>
    <property type="match status" value="1"/>
</dbReference>
<evidence type="ECO:0000259" key="2">
    <source>
        <dbReference type="Pfam" id="PF24865"/>
    </source>
</evidence>
<dbReference type="InterPro" id="IPR056633">
    <property type="entry name" value="DUF7731"/>
</dbReference>
<name>A0AAP0AWH0_9ASPA</name>
<keyword evidence="4" id="KW-1185">Reference proteome</keyword>
<feature type="signal peptide" evidence="1">
    <location>
        <begin position="1"/>
        <end position="24"/>
    </location>
</feature>
<dbReference type="AlphaFoldDB" id="A0AAP0AWH0"/>